<evidence type="ECO:0000313" key="2">
    <source>
        <dbReference type="EMBL" id="KAJ1916910.1"/>
    </source>
</evidence>
<accession>A0A9W8A0B3</accession>
<protein>
    <recommendedName>
        <fullName evidence="1">Ysc84 actin-binding domain-containing protein</fullName>
    </recommendedName>
</protein>
<evidence type="ECO:0000313" key="3">
    <source>
        <dbReference type="Proteomes" id="UP001150538"/>
    </source>
</evidence>
<dbReference type="OrthoDB" id="443981at2759"/>
<keyword evidence="3" id="KW-1185">Reference proteome</keyword>
<comment type="caution">
    <text evidence="2">The sequence shown here is derived from an EMBL/GenBank/DDBJ whole genome shotgun (WGS) entry which is preliminary data.</text>
</comment>
<dbReference type="AlphaFoldDB" id="A0A9W8A0B3"/>
<dbReference type="Pfam" id="PF04366">
    <property type="entry name" value="Ysc84"/>
    <property type="match status" value="1"/>
</dbReference>
<proteinExistence type="predicted"/>
<dbReference type="PANTHER" id="PTHR15629">
    <property type="entry name" value="SH3YL1 PROTEIN"/>
    <property type="match status" value="1"/>
</dbReference>
<reference evidence="2" key="1">
    <citation type="submission" date="2022-07" db="EMBL/GenBank/DDBJ databases">
        <title>Phylogenomic reconstructions and comparative analyses of Kickxellomycotina fungi.</title>
        <authorList>
            <person name="Reynolds N.K."/>
            <person name="Stajich J.E."/>
            <person name="Barry K."/>
            <person name="Grigoriev I.V."/>
            <person name="Crous P."/>
            <person name="Smith M.E."/>
        </authorList>
    </citation>
    <scope>NUCLEOTIDE SEQUENCE</scope>
    <source>
        <strain evidence="2">NBRC 100468</strain>
    </source>
</reference>
<feature type="domain" description="Ysc84 actin-binding" evidence="1">
    <location>
        <begin position="151"/>
        <end position="275"/>
    </location>
</feature>
<dbReference type="InterPro" id="IPR051702">
    <property type="entry name" value="SH3_domain_YSC84-like"/>
</dbReference>
<dbReference type="GO" id="GO:0035091">
    <property type="term" value="F:phosphatidylinositol binding"/>
    <property type="evidence" value="ECO:0007669"/>
    <property type="project" value="TreeGrafter"/>
</dbReference>
<evidence type="ECO:0000259" key="1">
    <source>
        <dbReference type="Pfam" id="PF04366"/>
    </source>
</evidence>
<dbReference type="EMBL" id="JANBPU010000086">
    <property type="protein sequence ID" value="KAJ1916910.1"/>
    <property type="molecule type" value="Genomic_DNA"/>
</dbReference>
<dbReference type="PANTHER" id="PTHR15629:SF2">
    <property type="entry name" value="SH3 DOMAIN-CONTAINING YSC84-LIKE PROTEIN 1"/>
    <property type="match status" value="1"/>
</dbReference>
<organism evidence="2 3">
    <name type="scientific">Mycoemilia scoparia</name>
    <dbReference type="NCBI Taxonomy" id="417184"/>
    <lineage>
        <taxon>Eukaryota</taxon>
        <taxon>Fungi</taxon>
        <taxon>Fungi incertae sedis</taxon>
        <taxon>Zoopagomycota</taxon>
        <taxon>Kickxellomycotina</taxon>
        <taxon>Kickxellomycetes</taxon>
        <taxon>Kickxellales</taxon>
        <taxon>Kickxellaceae</taxon>
        <taxon>Mycoemilia</taxon>
    </lineage>
</organism>
<name>A0A9W8A0B3_9FUNG</name>
<dbReference type="InterPro" id="IPR007461">
    <property type="entry name" value="Ysc84_actin-binding"/>
</dbReference>
<dbReference type="Proteomes" id="UP001150538">
    <property type="component" value="Unassembled WGS sequence"/>
</dbReference>
<sequence length="281" mass="29102">MSNFNVNTGMNTNDPYATNSYEPNYANPGATGGASSSGSGNAFGGGFFDDVKNTFNSGVRSLQGVGKDNMFNLENECSRAANTLQSFVVPPRLGDLGDVIPKDVLKHCRGIAVMNIVKAGFIWSGRIGSGVVVARLPDGSWSGPSAIGLAGAGIGGQIGAQLTNVVMILNTDEAVRSFYSTGSLTLGSNVSVAAGPLGRSGELSANVGSNAVAAVYSYSRSKGLFAGISIEGSGIMQRKDVNYEFYGQNAPAQAVLTGEIRPSDDIPAWNALQQVLIERCT</sequence>
<gene>
    <name evidence="2" type="ORF">H4219_003492</name>
</gene>